<comment type="caution">
    <text evidence="1">The sequence shown here is derived from an EMBL/GenBank/DDBJ whole genome shotgun (WGS) entry which is preliminary data.</text>
</comment>
<dbReference type="EMBL" id="JAMYJR010000071">
    <property type="protein sequence ID" value="MCO8277953.1"/>
    <property type="molecule type" value="Genomic_DNA"/>
</dbReference>
<evidence type="ECO:0008006" key="3">
    <source>
        <dbReference type="Google" id="ProtNLM"/>
    </source>
</evidence>
<dbReference type="RefSeq" id="WP_253243955.1">
    <property type="nucleotide sequence ID" value="NZ_JAMYJR010000071.1"/>
</dbReference>
<accession>A0ABT1E498</accession>
<protein>
    <recommendedName>
        <fullName evidence="3">Transcriptional regulator</fullName>
    </recommendedName>
</protein>
<organism evidence="1 2">
    <name type="scientific">Paractinoplanes aksuensis</name>
    <dbReference type="NCBI Taxonomy" id="2939490"/>
    <lineage>
        <taxon>Bacteria</taxon>
        <taxon>Bacillati</taxon>
        <taxon>Actinomycetota</taxon>
        <taxon>Actinomycetes</taxon>
        <taxon>Micromonosporales</taxon>
        <taxon>Micromonosporaceae</taxon>
        <taxon>Paractinoplanes</taxon>
    </lineage>
</organism>
<name>A0ABT1E498_9ACTN</name>
<feature type="non-terminal residue" evidence="1">
    <location>
        <position position="1"/>
    </location>
</feature>
<sequence length="408" mass="43192">SWREAAAEWRQALRLRRLAGTRATGPAVELLAPAVTAHARAGDMVRARAIYLDALTGHDDVALLVAWDAPLIWTTREGREPSSAAVQAIRARLAGQLADDLRVRLLLALFRELEGWDEAEAQPVSAQALALARGAGDARLLCAALNVRAYAALGPDLRAERRPIAEEYLAVAVESGQIDHEAVAHWLLFLDSAAHTDLDRARSEMGLAVARSTTGQLGSLLAVVGIFTALLELLAGRVDEALERYDEVSRRLAEHGAFNGAAMATVGRIGAALARDDFGPLRDELTAVEAVFPGRVSDPLVLALLDGGDEAGARRVWAGRRPIDRNYYWLGFTALRAHAAARLGDAAAGAELLAELLPFAGRVAGLDSGSLYAGPVDSALHALTGDPAYGKSAAALTASLRRRGSHGA</sequence>
<evidence type="ECO:0000313" key="2">
    <source>
        <dbReference type="Proteomes" id="UP001523369"/>
    </source>
</evidence>
<evidence type="ECO:0000313" key="1">
    <source>
        <dbReference type="EMBL" id="MCO8277953.1"/>
    </source>
</evidence>
<gene>
    <name evidence="1" type="ORF">M1L60_46015</name>
</gene>
<proteinExistence type="predicted"/>
<dbReference type="Proteomes" id="UP001523369">
    <property type="component" value="Unassembled WGS sequence"/>
</dbReference>
<keyword evidence="2" id="KW-1185">Reference proteome</keyword>
<reference evidence="1 2" key="1">
    <citation type="submission" date="2022-06" db="EMBL/GenBank/DDBJ databases">
        <title>New Species of the Genus Actinoplanes, ActinopZanes ferrugineus.</title>
        <authorList>
            <person name="Ding P."/>
        </authorList>
    </citation>
    <scope>NUCLEOTIDE SEQUENCE [LARGE SCALE GENOMIC DNA]</scope>
    <source>
        <strain evidence="1 2">TRM88003</strain>
    </source>
</reference>